<proteinExistence type="predicted"/>
<sequence>MSYTYPVTIVVPIYKEHMSASEQVSLDRLRRVLGHYRTVIIKPESLDLSKIHSLYPGMETENFDDGYFKGIAGYNRLMLSPEFYSRFSDSEYILIYQLDAYVFRDELSYWCSLGYDYIGAPWLMRPMYRFPLFRLTSWIKKRYCEATGRPNGQITRFKVGNGGLSLRKTASHLRAVTELEDTVRQFLEARHHHTFNEDVFFGVEVNRHGIGFKYPEWREALRFSFDTKPDLCIRYTDYRLPFGCHGWTKRKTRRFWSSVIPSRPDKI</sequence>
<evidence type="ECO:0000313" key="2">
    <source>
        <dbReference type="EMBL" id="HIZ85440.1"/>
    </source>
</evidence>
<gene>
    <name evidence="2" type="ORF">IAC04_03010</name>
</gene>
<comment type="caution">
    <text evidence="2">The sequence shown here is derived from an EMBL/GenBank/DDBJ whole genome shotgun (WGS) entry which is preliminary data.</text>
</comment>
<feature type="domain" description="DUF5672" evidence="1">
    <location>
        <begin position="58"/>
        <end position="245"/>
    </location>
</feature>
<evidence type="ECO:0000313" key="3">
    <source>
        <dbReference type="Proteomes" id="UP000824115"/>
    </source>
</evidence>
<reference evidence="2" key="2">
    <citation type="submission" date="2021-04" db="EMBL/GenBank/DDBJ databases">
        <authorList>
            <person name="Gilroy R."/>
        </authorList>
    </citation>
    <scope>NUCLEOTIDE SEQUENCE</scope>
    <source>
        <strain evidence="2">Gambia16-554</strain>
    </source>
</reference>
<dbReference type="Pfam" id="PF18922">
    <property type="entry name" value="DUF5672"/>
    <property type="match status" value="1"/>
</dbReference>
<organism evidence="2 3">
    <name type="scientific">Candidatus Coprenecus stercoravium</name>
    <dbReference type="NCBI Taxonomy" id="2840735"/>
    <lineage>
        <taxon>Bacteria</taxon>
        <taxon>Pseudomonadati</taxon>
        <taxon>Bacteroidota</taxon>
        <taxon>Bacteroidia</taxon>
        <taxon>Bacteroidales</taxon>
        <taxon>Rikenellaceae</taxon>
        <taxon>Rikenellaceae incertae sedis</taxon>
        <taxon>Candidatus Coprenecus</taxon>
    </lineage>
</organism>
<dbReference type="AlphaFoldDB" id="A0A9D2GQ93"/>
<evidence type="ECO:0000259" key="1">
    <source>
        <dbReference type="Pfam" id="PF18922"/>
    </source>
</evidence>
<accession>A0A9D2GQ93</accession>
<name>A0A9D2GQ93_9BACT</name>
<protein>
    <recommendedName>
        <fullName evidence="1">DUF5672 domain-containing protein</fullName>
    </recommendedName>
</protein>
<dbReference type="InterPro" id="IPR043729">
    <property type="entry name" value="DUF5672"/>
</dbReference>
<dbReference type="Proteomes" id="UP000824115">
    <property type="component" value="Unassembled WGS sequence"/>
</dbReference>
<reference evidence="2" key="1">
    <citation type="journal article" date="2021" name="PeerJ">
        <title>Extensive microbial diversity within the chicken gut microbiome revealed by metagenomics and culture.</title>
        <authorList>
            <person name="Gilroy R."/>
            <person name="Ravi A."/>
            <person name="Getino M."/>
            <person name="Pursley I."/>
            <person name="Horton D.L."/>
            <person name="Alikhan N.F."/>
            <person name="Baker D."/>
            <person name="Gharbi K."/>
            <person name="Hall N."/>
            <person name="Watson M."/>
            <person name="Adriaenssens E.M."/>
            <person name="Foster-Nyarko E."/>
            <person name="Jarju S."/>
            <person name="Secka A."/>
            <person name="Antonio M."/>
            <person name="Oren A."/>
            <person name="Chaudhuri R.R."/>
            <person name="La Ragione R."/>
            <person name="Hildebrand F."/>
            <person name="Pallen M.J."/>
        </authorList>
    </citation>
    <scope>NUCLEOTIDE SEQUENCE</scope>
    <source>
        <strain evidence="2">Gambia16-554</strain>
    </source>
</reference>
<dbReference type="EMBL" id="DXAW01000058">
    <property type="protein sequence ID" value="HIZ85440.1"/>
    <property type="molecule type" value="Genomic_DNA"/>
</dbReference>